<comment type="caution">
    <text evidence="6">The sequence shown here is derived from an EMBL/GenBank/DDBJ whole genome shotgun (WGS) entry which is preliminary data.</text>
</comment>
<dbReference type="Gene3D" id="3.50.50.60">
    <property type="entry name" value="FAD/NAD(P)-binding domain"/>
    <property type="match status" value="1"/>
</dbReference>
<dbReference type="EMBL" id="CAJMWS010000297">
    <property type="protein sequence ID" value="CAE6394259.1"/>
    <property type="molecule type" value="Genomic_DNA"/>
</dbReference>
<evidence type="ECO:0000313" key="7">
    <source>
        <dbReference type="Proteomes" id="UP000663846"/>
    </source>
</evidence>
<dbReference type="Pfam" id="PF01494">
    <property type="entry name" value="FAD_binding_3"/>
    <property type="match status" value="2"/>
</dbReference>
<keyword evidence="2" id="KW-0274">FAD</keyword>
<sequence length="396" mass="44236">MSCLRIAIIGAGPAGLLLARILVNNSIVPDVFEHEPSADYRPQGGTLDLHEQSGQYALREANLWQEFLKYARYDSQEAKFLDKYGNLIFYDRGTSEGEKGTKPEIDRTQLRNLLLQSVDPGVVRWGFTLSTVEPNPNKTYDLHFKNGHIERGYDLVVGADGTWSRVRPLVTPVVPFYSGLCFIQMEIPRTEGHEYDSVNALVGRGSAFAFATAQGLIAQRSSDDSIRIYASFYSTTESHTWAERFIEGPAEQARAKVIENFQGWAPIFLEVLQATEGPLVPRPLYMFPVDHKWDARPGVTLVGDAGHVMTPLAGEGVNMAMLDAAELAKAIIAGVKGGNLDEKVRESELELFKRAEDSARRTERNLRLSMISDDLRENMKEVAREHEQATGRSFWA</sequence>
<dbReference type="SUPFAM" id="SSF51905">
    <property type="entry name" value="FAD/NAD(P)-binding domain"/>
    <property type="match status" value="1"/>
</dbReference>
<reference evidence="6" key="1">
    <citation type="submission" date="2021-01" db="EMBL/GenBank/DDBJ databases">
        <authorList>
            <person name="Kaushik A."/>
        </authorList>
    </citation>
    <scope>NUCLEOTIDE SEQUENCE</scope>
    <source>
        <strain evidence="6">AG1-1C</strain>
    </source>
</reference>
<dbReference type="PANTHER" id="PTHR46972:SF1">
    <property type="entry name" value="FAD DEPENDENT OXIDOREDUCTASE DOMAIN-CONTAINING PROTEIN"/>
    <property type="match status" value="1"/>
</dbReference>
<dbReference type="AlphaFoldDB" id="A0A8H2WQ93"/>
<dbReference type="Proteomes" id="UP000663846">
    <property type="component" value="Unassembled WGS sequence"/>
</dbReference>
<feature type="domain" description="FAD-binding" evidence="5">
    <location>
        <begin position="299"/>
        <end position="338"/>
    </location>
</feature>
<proteinExistence type="predicted"/>
<dbReference type="InterPro" id="IPR036188">
    <property type="entry name" value="FAD/NAD-bd_sf"/>
</dbReference>
<evidence type="ECO:0000256" key="4">
    <source>
        <dbReference type="ARBA" id="ARBA00023033"/>
    </source>
</evidence>
<name>A0A8H2WQ93_9AGAM</name>
<evidence type="ECO:0000256" key="3">
    <source>
        <dbReference type="ARBA" id="ARBA00023002"/>
    </source>
</evidence>
<evidence type="ECO:0000256" key="1">
    <source>
        <dbReference type="ARBA" id="ARBA00022630"/>
    </source>
</evidence>
<dbReference type="GO" id="GO:0071949">
    <property type="term" value="F:FAD binding"/>
    <property type="evidence" value="ECO:0007669"/>
    <property type="project" value="InterPro"/>
</dbReference>
<dbReference type="InterPro" id="IPR002938">
    <property type="entry name" value="FAD-bd"/>
</dbReference>
<organism evidence="6 7">
    <name type="scientific">Rhizoctonia solani</name>
    <dbReference type="NCBI Taxonomy" id="456999"/>
    <lineage>
        <taxon>Eukaryota</taxon>
        <taxon>Fungi</taxon>
        <taxon>Dikarya</taxon>
        <taxon>Basidiomycota</taxon>
        <taxon>Agaricomycotina</taxon>
        <taxon>Agaricomycetes</taxon>
        <taxon>Cantharellales</taxon>
        <taxon>Ceratobasidiaceae</taxon>
        <taxon>Rhizoctonia</taxon>
    </lineage>
</organism>
<feature type="domain" description="FAD-binding" evidence="5">
    <location>
        <begin position="6"/>
        <end position="170"/>
    </location>
</feature>
<evidence type="ECO:0000259" key="5">
    <source>
        <dbReference type="Pfam" id="PF01494"/>
    </source>
</evidence>
<keyword evidence="4" id="KW-0503">Monooxygenase</keyword>
<dbReference type="GO" id="GO:0004497">
    <property type="term" value="F:monooxygenase activity"/>
    <property type="evidence" value="ECO:0007669"/>
    <property type="project" value="UniProtKB-KW"/>
</dbReference>
<accession>A0A8H2WQ93</accession>
<protein>
    <recommendedName>
        <fullName evidence="5">FAD-binding domain-containing protein</fullName>
    </recommendedName>
</protein>
<gene>
    <name evidence="6" type="ORF">RDB_LOCUS47434</name>
</gene>
<evidence type="ECO:0000256" key="2">
    <source>
        <dbReference type="ARBA" id="ARBA00022827"/>
    </source>
</evidence>
<dbReference type="PRINTS" id="PR00420">
    <property type="entry name" value="RNGMNOXGNASE"/>
</dbReference>
<evidence type="ECO:0000313" key="6">
    <source>
        <dbReference type="EMBL" id="CAE6394259.1"/>
    </source>
</evidence>
<keyword evidence="1" id="KW-0285">Flavoprotein</keyword>
<keyword evidence="3" id="KW-0560">Oxidoreductase</keyword>
<dbReference type="PANTHER" id="PTHR46972">
    <property type="entry name" value="MONOOXYGENASE ASQM-RELATED"/>
    <property type="match status" value="1"/>
</dbReference>